<proteinExistence type="predicted"/>
<accession>A0A3N2QAX5</accession>
<gene>
    <name evidence="1" type="ORF">EDM02_04840</name>
</gene>
<dbReference type="Proteomes" id="UP000270927">
    <property type="component" value="Unassembled WGS sequence"/>
</dbReference>
<evidence type="ECO:0000313" key="2">
    <source>
        <dbReference type="Proteomes" id="UP000270927"/>
    </source>
</evidence>
<comment type="caution">
    <text evidence="1">The sequence shown here is derived from an EMBL/GenBank/DDBJ whole genome shotgun (WGS) entry which is preliminary data.</text>
</comment>
<protein>
    <submittedName>
        <fullName evidence="1">Uncharacterized protein</fullName>
    </submittedName>
</protein>
<dbReference type="EMBL" id="RARA01000027">
    <property type="protein sequence ID" value="ROT46881.1"/>
    <property type="molecule type" value="Genomic_DNA"/>
</dbReference>
<reference evidence="1 2" key="1">
    <citation type="submission" date="2018-09" db="EMBL/GenBank/DDBJ databases">
        <title>Comparative Genomics of Wolbachia-Cardinium Dual Endosymbiosis in a Plant-Parasitic Nematode.</title>
        <authorList>
            <person name="Brown A.M.V."/>
            <person name="Wasala S.K."/>
            <person name="Howe D.K."/>
            <person name="Peetz A.B."/>
            <person name="Zasada I.A."/>
            <person name="Denver D.R."/>
        </authorList>
    </citation>
    <scope>NUCLEOTIDE SEQUENCE [LARGE SCALE GENOMIC DNA]</scope>
    <source>
        <strain evidence="1 2">Pp_1</strain>
    </source>
</reference>
<sequence length="334" mass="38076">MAIIVENFHVKNPALLASSQFNGREGLFSRKELVVGLFPILKKAEIVNVLTLDSLEPFIQYAYWIDERSGEYDKCKQWVNSALKELEVALNLDLLTAYTFPLLMKCIRREGDTGCILSSRSSFLKKLKNQNILTQDNFQLLLTTKIPGPFFTKPFFTEPFFTEPFFTEPFFTAEARLESMELLFGAGLLTEHNLQVLLSHEEEEVEEVNITLQVLTELGLLTQGMFQVIMESKLEGLTLHHRPHPQGKIFQLDLDLNMLVSNPNPEAINRPPKILFFKDIIMQLNTAGLFTAANFKLLFASKLSMGTIINRIRQLKSANVFTEDELQLLLKSSL</sequence>
<keyword evidence="2" id="KW-1185">Reference proteome</keyword>
<evidence type="ECO:0000313" key="1">
    <source>
        <dbReference type="EMBL" id="ROT46881.1"/>
    </source>
</evidence>
<dbReference type="AlphaFoldDB" id="A0A3N2QAX5"/>
<organism evidence="1 2">
    <name type="scientific">Candidatus Cardinium hertigii</name>
    <dbReference type="NCBI Taxonomy" id="247481"/>
    <lineage>
        <taxon>Bacteria</taxon>
        <taxon>Pseudomonadati</taxon>
        <taxon>Bacteroidota</taxon>
        <taxon>Cytophagia</taxon>
        <taxon>Cytophagales</taxon>
        <taxon>Amoebophilaceae</taxon>
        <taxon>Candidatus Cardinium</taxon>
    </lineage>
</organism>
<name>A0A3N2QAX5_9BACT</name>